<evidence type="ECO:0000256" key="2">
    <source>
        <dbReference type="ARBA" id="ARBA00022525"/>
    </source>
</evidence>
<proteinExistence type="predicted"/>
<keyword evidence="4" id="KW-1185">Reference proteome</keyword>
<dbReference type="PANTHER" id="PTHR13723">
    <property type="entry name" value="ADAMTS A DISINTEGRIN AND METALLOPROTEASE WITH THROMBOSPONDIN MOTIFS PROTEASE"/>
    <property type="match status" value="1"/>
</dbReference>
<dbReference type="Gene3D" id="2.20.100.10">
    <property type="entry name" value="Thrombospondin type-1 (TSP1) repeat"/>
    <property type="match status" value="3"/>
</dbReference>
<evidence type="ECO:0000256" key="3">
    <source>
        <dbReference type="SAM" id="MobiDB-lite"/>
    </source>
</evidence>
<evidence type="ECO:0000256" key="1">
    <source>
        <dbReference type="ARBA" id="ARBA00004613"/>
    </source>
</evidence>
<feature type="compositionally biased region" description="Acidic residues" evidence="3">
    <location>
        <begin position="104"/>
        <end position="119"/>
    </location>
</feature>
<dbReference type="RefSeq" id="XP_014670920.1">
    <property type="nucleotide sequence ID" value="XM_014815434.1"/>
</dbReference>
<dbReference type="Pfam" id="PF19030">
    <property type="entry name" value="TSP1_ADAMTS"/>
    <property type="match status" value="3"/>
</dbReference>
<dbReference type="InterPro" id="IPR036383">
    <property type="entry name" value="TSP1_rpt_sf"/>
</dbReference>
<dbReference type="InterPro" id="IPR000884">
    <property type="entry name" value="TSP1_rpt"/>
</dbReference>
<gene>
    <name evidence="5" type="primary">LOC106811726</name>
</gene>
<comment type="subcellular location">
    <subcellularLocation>
        <location evidence="1">Secreted</location>
    </subcellularLocation>
</comment>
<dbReference type="SUPFAM" id="SSF82895">
    <property type="entry name" value="TSP-1 type 1 repeat"/>
    <property type="match status" value="3"/>
</dbReference>
<dbReference type="GeneID" id="106811726"/>
<sequence length="432" mass="47417">MKYVAVTVSVDATGGEQKVFMEKETEEGQEKAKEENEEEKEEEEEEEKEDAQEKKGPEQDAKESQEKTRAEDSEEKSQDKAQDNEGQRKEKTEKHEQDVHAGATEEEDEEELQPLDEPTESGSHAHGTRRRHGRGDKPPREIVRDDFYSEFLIADVDANGKIVVHTEGATGHKMAADARRLEQAIERAQAQLDAVSRRASPAPSDGDSGGADEGGDDIPARLPTWSVGNWSECSSPCGGGTQSRSVDCIDETSGTPLPLRQCEKLEQPTERRDCSLCLDWVMTNWTTCSVTCGGGSRLRQVFCPREGHCDEGARPAVEHPCSMRTCVDWVAGPWSQCSLTCGDGTRKRHVRCVDLTNDEPAGGCDTDSRPATMQSCNTRDCPQTKQALRSCHDMLGATSCGALKHMCSTHYFRVRCCATCLAQTVAPPHGGG</sequence>
<feature type="compositionally biased region" description="Basic and acidic residues" evidence="3">
    <location>
        <begin position="51"/>
        <end position="99"/>
    </location>
</feature>
<feature type="region of interest" description="Disordered" evidence="3">
    <location>
        <begin position="1"/>
        <end position="142"/>
    </location>
</feature>
<keyword evidence="2" id="KW-0964">Secreted</keyword>
<dbReference type="Proteomes" id="UP000695022">
    <property type="component" value="Unplaced"/>
</dbReference>
<protein>
    <submittedName>
        <fullName evidence="5">A disintegrin and metalloproteinase with thrombospondin motifs 7-like</fullName>
    </submittedName>
</protein>
<evidence type="ECO:0000313" key="5">
    <source>
        <dbReference type="RefSeq" id="XP_014670920.1"/>
    </source>
</evidence>
<reference evidence="5" key="1">
    <citation type="submission" date="2025-08" db="UniProtKB">
        <authorList>
            <consortium name="RefSeq"/>
        </authorList>
    </citation>
    <scope>IDENTIFICATION</scope>
</reference>
<dbReference type="PANTHER" id="PTHR13723:SF278">
    <property type="entry name" value="ADAM METALLOPEPTIDASE WITH THROMBOSPONDIN TYPE 1 MOTIF A, ISOFORM B"/>
    <property type="match status" value="1"/>
</dbReference>
<organism evidence="4 5">
    <name type="scientific">Priapulus caudatus</name>
    <name type="common">Priapulid worm</name>
    <dbReference type="NCBI Taxonomy" id="37621"/>
    <lineage>
        <taxon>Eukaryota</taxon>
        <taxon>Metazoa</taxon>
        <taxon>Ecdysozoa</taxon>
        <taxon>Scalidophora</taxon>
        <taxon>Priapulida</taxon>
        <taxon>Priapulimorpha</taxon>
        <taxon>Priapulimorphida</taxon>
        <taxon>Priapulidae</taxon>
        <taxon>Priapulus</taxon>
    </lineage>
</organism>
<accession>A0ABM1EFE9</accession>
<feature type="compositionally biased region" description="Basic and acidic residues" evidence="3">
    <location>
        <begin position="19"/>
        <end position="34"/>
    </location>
</feature>
<dbReference type="PROSITE" id="PS50092">
    <property type="entry name" value="TSP1"/>
    <property type="match status" value="3"/>
</dbReference>
<feature type="compositionally biased region" description="Acidic residues" evidence="3">
    <location>
        <begin position="35"/>
        <end position="50"/>
    </location>
</feature>
<dbReference type="InterPro" id="IPR050439">
    <property type="entry name" value="ADAMTS_ADAMTS-like"/>
</dbReference>
<feature type="region of interest" description="Disordered" evidence="3">
    <location>
        <begin position="192"/>
        <end position="221"/>
    </location>
</feature>
<evidence type="ECO:0000313" key="4">
    <source>
        <dbReference type="Proteomes" id="UP000695022"/>
    </source>
</evidence>
<name>A0ABM1EFE9_PRICU</name>
<dbReference type="SMART" id="SM00209">
    <property type="entry name" value="TSP1"/>
    <property type="match status" value="3"/>
</dbReference>